<accession>A0A3N2Q1H3</accession>
<feature type="compositionally biased region" description="Polar residues" evidence="1">
    <location>
        <begin position="126"/>
        <end position="135"/>
    </location>
</feature>
<feature type="compositionally biased region" description="Low complexity" evidence="1">
    <location>
        <begin position="632"/>
        <end position="652"/>
    </location>
</feature>
<sequence length="688" mass="74026">MIARSLYPSGCPSQTPASPPLTFNPQLLLPSAALPSTTSSAVPVKREDDDVQFLFENPVKKRKVDRTPVKPTEVFPRTLVADERSTLSHSRPGTGTTNRGGQQSETNASSPQPHGHSHMQRHVIQENYTQPQKVQCQHPESRMSIGTPTPSSTTSPVSDYPKGCSLPFLGKRISPGTFWTAPATRPRSSPALSPKQLPEHISPSVLKLEPSQPVTGHLGNADTVKRHLGPKTPSIQLMAQSAVVTRVNTETVSAKQQLAITGCGITQEIHSPQGTKKCQGAQILQAVVPLDFSGSMSMSCHQDQALGRQLDGIASTGTAFQSKIPPQGLEVMGTDLPVGPSLFTSSEPARSGSPVNHNGQGLGVQQPGTNPSFAFGHRQHGDTRGQCNVSSHLSVKPPCRKCVEARLRRKAAGLAAGVVPALKHSFAQPGNTQHAYPSLIPPTWTSPTNTPFAAQWMGPTAYGSFLHQQFAPAPSGQTSDQQYSSDGNSAMAQSMPIVTMGPSPTFPTSQMTNNLPQHTTSGPRFSSTVAPMPAKQPTPRQLQTQPSGKHIVVDIADTCLEMFPFDEVAQRHSQPVQKVRDVFDAIIQVPLLRCTTDKRRAGKLGTARVKEFNQTRREMQSNGYVGDGGVGRPTTQSRPQPGQTPSSQQQQHQQREKQQYPSAWEVAQFMGPNDMGLGFHAPFGGPWG</sequence>
<feature type="compositionally biased region" description="Polar residues" evidence="1">
    <location>
        <begin position="538"/>
        <end position="547"/>
    </location>
</feature>
<reference evidence="2 3" key="1">
    <citation type="journal article" date="2018" name="Mol. Ecol.">
        <title>The obligate alkalophilic soda-lake fungus Sodiomyces alkalinus has shifted to a protein diet.</title>
        <authorList>
            <person name="Grum-Grzhimaylo A.A."/>
            <person name="Falkoski D.L."/>
            <person name="van den Heuvel J."/>
            <person name="Valero-Jimenez C.A."/>
            <person name="Min B."/>
            <person name="Choi I.G."/>
            <person name="Lipzen A."/>
            <person name="Daum C.G."/>
            <person name="Aanen D.K."/>
            <person name="Tsang A."/>
            <person name="Henrissat B."/>
            <person name="Bilanenko E.N."/>
            <person name="de Vries R.P."/>
            <person name="van Kan J.A.L."/>
            <person name="Grigoriev I.V."/>
            <person name="Debets A.J.M."/>
        </authorList>
    </citation>
    <scope>NUCLEOTIDE SEQUENCE [LARGE SCALE GENOMIC DNA]</scope>
    <source>
        <strain evidence="2 3">F11</strain>
    </source>
</reference>
<name>A0A3N2Q1H3_SODAK</name>
<evidence type="ECO:0000256" key="1">
    <source>
        <dbReference type="SAM" id="MobiDB-lite"/>
    </source>
</evidence>
<keyword evidence="3" id="KW-1185">Reference proteome</keyword>
<dbReference type="OrthoDB" id="3515338at2759"/>
<dbReference type="AlphaFoldDB" id="A0A3N2Q1H3"/>
<feature type="region of interest" description="Disordered" evidence="1">
    <location>
        <begin position="520"/>
        <end position="547"/>
    </location>
</feature>
<feature type="compositionally biased region" description="Polar residues" evidence="1">
    <location>
        <begin position="11"/>
        <end position="22"/>
    </location>
</feature>
<evidence type="ECO:0000313" key="3">
    <source>
        <dbReference type="Proteomes" id="UP000272025"/>
    </source>
</evidence>
<dbReference type="RefSeq" id="XP_028468417.1">
    <property type="nucleotide sequence ID" value="XM_028614812.1"/>
</dbReference>
<feature type="compositionally biased region" description="Polar residues" evidence="1">
    <location>
        <begin position="475"/>
        <end position="489"/>
    </location>
</feature>
<dbReference type="EMBL" id="ML119052">
    <property type="protein sequence ID" value="ROT40611.1"/>
    <property type="molecule type" value="Genomic_DNA"/>
</dbReference>
<feature type="compositionally biased region" description="Polar residues" evidence="1">
    <location>
        <begin position="87"/>
        <end position="112"/>
    </location>
</feature>
<feature type="region of interest" description="Disordered" evidence="1">
    <location>
        <begin position="63"/>
        <end position="159"/>
    </location>
</feature>
<evidence type="ECO:0000313" key="2">
    <source>
        <dbReference type="EMBL" id="ROT40611.1"/>
    </source>
</evidence>
<feature type="compositionally biased region" description="Polar residues" evidence="1">
    <location>
        <begin position="520"/>
        <end position="529"/>
    </location>
</feature>
<feature type="region of interest" description="Disordered" evidence="1">
    <location>
        <begin position="470"/>
        <end position="489"/>
    </location>
</feature>
<gene>
    <name evidence="2" type="ORF">SODALDRAFT_376390</name>
</gene>
<dbReference type="Proteomes" id="UP000272025">
    <property type="component" value="Unassembled WGS sequence"/>
</dbReference>
<dbReference type="STRING" id="1314773.A0A3N2Q1H3"/>
<feature type="compositionally biased region" description="Low complexity" evidence="1">
    <location>
        <begin position="147"/>
        <end position="156"/>
    </location>
</feature>
<proteinExistence type="predicted"/>
<organism evidence="2 3">
    <name type="scientific">Sodiomyces alkalinus (strain CBS 110278 / VKM F-3762 / F11)</name>
    <name type="common">Alkaliphilic filamentous fungus</name>
    <dbReference type="NCBI Taxonomy" id="1314773"/>
    <lineage>
        <taxon>Eukaryota</taxon>
        <taxon>Fungi</taxon>
        <taxon>Dikarya</taxon>
        <taxon>Ascomycota</taxon>
        <taxon>Pezizomycotina</taxon>
        <taxon>Sordariomycetes</taxon>
        <taxon>Hypocreomycetidae</taxon>
        <taxon>Glomerellales</taxon>
        <taxon>Plectosphaerellaceae</taxon>
        <taxon>Sodiomyces</taxon>
    </lineage>
</organism>
<dbReference type="GeneID" id="39583289"/>
<feature type="region of interest" description="Disordered" evidence="1">
    <location>
        <begin position="1"/>
        <end position="22"/>
    </location>
</feature>
<feature type="region of interest" description="Disordered" evidence="1">
    <location>
        <begin position="616"/>
        <end position="665"/>
    </location>
</feature>
<protein>
    <submittedName>
        <fullName evidence="2">Uncharacterized protein</fullName>
    </submittedName>
</protein>